<feature type="coiled-coil region" evidence="5">
    <location>
        <begin position="1503"/>
        <end position="1530"/>
    </location>
</feature>
<proteinExistence type="inferred from homology"/>
<dbReference type="InterPro" id="IPR000008">
    <property type="entry name" value="C2_dom"/>
</dbReference>
<dbReference type="InterPro" id="IPR035892">
    <property type="entry name" value="C2_domain_sf"/>
</dbReference>
<dbReference type="Gene3D" id="1.10.357.50">
    <property type="match status" value="1"/>
</dbReference>
<dbReference type="InterPro" id="IPR001611">
    <property type="entry name" value="Leu-rich_rpt"/>
</dbReference>
<dbReference type="Proteomes" id="UP001146793">
    <property type="component" value="Unassembled WGS sequence"/>
</dbReference>
<feature type="region of interest" description="Disordered" evidence="6">
    <location>
        <begin position="1590"/>
        <end position="1616"/>
    </location>
</feature>
<dbReference type="Pfam" id="PF13516">
    <property type="entry name" value="LRR_6"/>
    <property type="match status" value="2"/>
</dbReference>
<dbReference type="SUPFAM" id="SSF52047">
    <property type="entry name" value="RNI-like"/>
    <property type="match status" value="1"/>
</dbReference>
<feature type="domain" description="MHD1" evidence="8">
    <location>
        <begin position="1703"/>
        <end position="1824"/>
    </location>
</feature>
<evidence type="ECO:0000256" key="2">
    <source>
        <dbReference type="ARBA" id="ARBA00022801"/>
    </source>
</evidence>
<dbReference type="PROSITE" id="PS51258">
    <property type="entry name" value="MHD1"/>
    <property type="match status" value="1"/>
</dbReference>
<dbReference type="InterPro" id="IPR000222">
    <property type="entry name" value="PP2C_BS"/>
</dbReference>
<name>A0AAV7YAT1_9EUKA</name>
<dbReference type="Gene3D" id="3.60.40.10">
    <property type="entry name" value="PPM-type phosphatase domain"/>
    <property type="match status" value="1"/>
</dbReference>
<dbReference type="PANTHER" id="PTHR47992">
    <property type="entry name" value="PROTEIN PHOSPHATASE"/>
    <property type="match status" value="1"/>
</dbReference>
<evidence type="ECO:0000259" key="7">
    <source>
        <dbReference type="PROSITE" id="PS50004"/>
    </source>
</evidence>
<evidence type="ECO:0000259" key="8">
    <source>
        <dbReference type="PROSITE" id="PS51258"/>
    </source>
</evidence>
<feature type="region of interest" description="Disordered" evidence="6">
    <location>
        <begin position="655"/>
        <end position="712"/>
    </location>
</feature>
<dbReference type="InterPro" id="IPR014770">
    <property type="entry name" value="Munc13_1"/>
</dbReference>
<dbReference type="InterPro" id="IPR015655">
    <property type="entry name" value="PP2C"/>
</dbReference>
<feature type="domain" description="C2" evidence="7">
    <location>
        <begin position="1062"/>
        <end position="1192"/>
    </location>
</feature>
<evidence type="ECO:0000256" key="4">
    <source>
        <dbReference type="RuleBase" id="RU003465"/>
    </source>
</evidence>
<dbReference type="Pfam" id="PF00481">
    <property type="entry name" value="PP2C"/>
    <property type="match status" value="1"/>
</dbReference>
<gene>
    <name evidence="11" type="ORF">M0812_28145</name>
</gene>
<dbReference type="InterPro" id="IPR036457">
    <property type="entry name" value="PPM-type-like_dom_sf"/>
</dbReference>
<feature type="region of interest" description="Disordered" evidence="6">
    <location>
        <begin position="1245"/>
        <end position="1287"/>
    </location>
</feature>
<feature type="compositionally biased region" description="Basic and acidic residues" evidence="6">
    <location>
        <begin position="655"/>
        <end position="699"/>
    </location>
</feature>
<dbReference type="SMART" id="SM00368">
    <property type="entry name" value="LRR_RI"/>
    <property type="match status" value="4"/>
</dbReference>
<organism evidence="11 12">
    <name type="scientific">Anaeramoeba flamelloides</name>
    <dbReference type="NCBI Taxonomy" id="1746091"/>
    <lineage>
        <taxon>Eukaryota</taxon>
        <taxon>Metamonada</taxon>
        <taxon>Anaeramoebidae</taxon>
        <taxon>Anaeramoeba</taxon>
    </lineage>
</organism>
<dbReference type="SUPFAM" id="SSF81606">
    <property type="entry name" value="PP2C-like"/>
    <property type="match status" value="1"/>
</dbReference>
<dbReference type="PROSITE" id="PS51259">
    <property type="entry name" value="MHD2"/>
    <property type="match status" value="1"/>
</dbReference>
<dbReference type="PROSITE" id="PS51746">
    <property type="entry name" value="PPM_2"/>
    <property type="match status" value="1"/>
</dbReference>
<dbReference type="Pfam" id="PF00168">
    <property type="entry name" value="C2"/>
    <property type="match status" value="1"/>
</dbReference>
<dbReference type="CDD" id="cd00030">
    <property type="entry name" value="C2"/>
    <property type="match status" value="1"/>
</dbReference>
<dbReference type="GO" id="GO:0046872">
    <property type="term" value="F:metal ion binding"/>
    <property type="evidence" value="ECO:0007669"/>
    <property type="project" value="UniProtKB-KW"/>
</dbReference>
<feature type="region of interest" description="Disordered" evidence="6">
    <location>
        <begin position="1927"/>
        <end position="1966"/>
    </location>
</feature>
<evidence type="ECO:0000313" key="11">
    <source>
        <dbReference type="EMBL" id="KAJ3425700.1"/>
    </source>
</evidence>
<evidence type="ECO:0000259" key="9">
    <source>
        <dbReference type="PROSITE" id="PS51259"/>
    </source>
</evidence>
<dbReference type="CDD" id="cd00143">
    <property type="entry name" value="PP2Cc"/>
    <property type="match status" value="1"/>
</dbReference>
<dbReference type="InterPro" id="IPR032675">
    <property type="entry name" value="LRR_dom_sf"/>
</dbReference>
<accession>A0AAV7YAT1</accession>
<dbReference type="InterPro" id="IPR001932">
    <property type="entry name" value="PPM-type_phosphatase-like_dom"/>
</dbReference>
<dbReference type="SMART" id="SM00239">
    <property type="entry name" value="C2"/>
    <property type="match status" value="1"/>
</dbReference>
<evidence type="ECO:0000256" key="3">
    <source>
        <dbReference type="ARBA" id="ARBA00022912"/>
    </source>
</evidence>
<dbReference type="GO" id="GO:0004722">
    <property type="term" value="F:protein serine/threonine phosphatase activity"/>
    <property type="evidence" value="ECO:0007669"/>
    <property type="project" value="InterPro"/>
</dbReference>
<dbReference type="EMBL" id="JANTQA010000070">
    <property type="protein sequence ID" value="KAJ3425700.1"/>
    <property type="molecule type" value="Genomic_DNA"/>
</dbReference>
<dbReference type="Gene3D" id="1.20.58.1100">
    <property type="match status" value="1"/>
</dbReference>
<keyword evidence="1" id="KW-0479">Metal-binding</keyword>
<feature type="domain" description="PPM-type phosphatase" evidence="10">
    <location>
        <begin position="298"/>
        <end position="587"/>
    </location>
</feature>
<comment type="caution">
    <text evidence="11">The sequence shown here is derived from an EMBL/GenBank/DDBJ whole genome shotgun (WGS) entry which is preliminary data.</text>
</comment>
<feature type="compositionally biased region" description="Basic and acidic residues" evidence="6">
    <location>
        <begin position="1927"/>
        <end position="1954"/>
    </location>
</feature>
<feature type="coiled-coil region" evidence="5">
    <location>
        <begin position="1025"/>
        <end position="1059"/>
    </location>
</feature>
<dbReference type="InterPro" id="IPR014772">
    <property type="entry name" value="Munc13_dom-2"/>
</dbReference>
<comment type="similarity">
    <text evidence="4">Belongs to the PP2C family.</text>
</comment>
<keyword evidence="3 4" id="KW-0904">Protein phosphatase</keyword>
<feature type="compositionally biased region" description="Polar residues" evidence="6">
    <location>
        <begin position="701"/>
        <end position="710"/>
    </location>
</feature>
<evidence type="ECO:0000313" key="12">
    <source>
        <dbReference type="Proteomes" id="UP001146793"/>
    </source>
</evidence>
<keyword evidence="5" id="KW-0175">Coiled coil</keyword>
<dbReference type="Gene3D" id="3.80.10.10">
    <property type="entry name" value="Ribonuclease Inhibitor"/>
    <property type="match status" value="1"/>
</dbReference>
<protein>
    <submittedName>
        <fullName evidence="11">Phosphatase 2c</fullName>
    </submittedName>
</protein>
<dbReference type="PROSITE" id="PS01032">
    <property type="entry name" value="PPM_1"/>
    <property type="match status" value="1"/>
</dbReference>
<dbReference type="SMART" id="SM00332">
    <property type="entry name" value="PP2Cc"/>
    <property type="match status" value="1"/>
</dbReference>
<keyword evidence="2 4" id="KW-0378">Hydrolase</keyword>
<dbReference type="Gene3D" id="2.60.40.150">
    <property type="entry name" value="C2 domain"/>
    <property type="match status" value="1"/>
</dbReference>
<dbReference type="PROSITE" id="PS50004">
    <property type="entry name" value="C2"/>
    <property type="match status" value="1"/>
</dbReference>
<evidence type="ECO:0000256" key="1">
    <source>
        <dbReference type="ARBA" id="ARBA00022723"/>
    </source>
</evidence>
<evidence type="ECO:0000256" key="6">
    <source>
        <dbReference type="SAM" id="MobiDB-lite"/>
    </source>
</evidence>
<reference evidence="11" key="1">
    <citation type="submission" date="2022-08" db="EMBL/GenBank/DDBJ databases">
        <title>Novel sulphate-reducing endosymbionts in the free-living metamonad Anaeramoeba.</title>
        <authorList>
            <person name="Jerlstrom-Hultqvist J."/>
            <person name="Cepicka I."/>
            <person name="Gallot-Lavallee L."/>
            <person name="Salas-Leiva D."/>
            <person name="Curtis B.A."/>
            <person name="Zahonova K."/>
            <person name="Pipaliya S."/>
            <person name="Dacks J."/>
            <person name="Roger A.J."/>
        </authorList>
    </citation>
    <scope>NUCLEOTIDE SEQUENCE</scope>
    <source>
        <strain evidence="11">Busselton2</strain>
    </source>
</reference>
<evidence type="ECO:0000256" key="5">
    <source>
        <dbReference type="SAM" id="Coils"/>
    </source>
</evidence>
<feature type="domain" description="MHD2" evidence="9">
    <location>
        <begin position="2056"/>
        <end position="2177"/>
    </location>
</feature>
<sequence length="2228" mass="262290">MGNQLKAKKIKNNIARQFFIELRELYSKESQKKQKILVDIYKVLLRIPKEARSIALNFNNIKLGNQNALRIVKVLHNEKPITSFSLRNTRITNSTSNKIAELLKENSTLQQIDLSSNKIGLSGIRELSNVLSEHQNLNGLYLNQTNIGNDGAIILSDLIENNTNLEVLEIKSNEITSRGLGFIVEALKENYSIISLDVGNKDILDENELKRLNEYVERNSIANEVINQIISNSCQRQFRRKLTKFSKSVRGMEMLKGKKEQMKKTSKGTKLHDLFQETSKKAKVDNVIDKKTEKGRWRIGFAEMMGRRETQEDVMVIKTNWLKDSGIEDYWTDNSGYWDNEKMKKVINNSNYEKDEEDEKQEEIVKGELRNYQIENSEFFGLFDGHGGREASEHVANNLPVKIKDKLLKGIKIEEAIHDAFYELQEEMLSWCLYSGTTAIIIITLGKFIYVINLGDSKAVLCRNGFTVSLTQQQKPNDPIEKKRIEKAGGFVKDGRVNGILAVSRAFGDGYLGKAISCEPEIVNFQISSSDSFIVIGCDGVWDVLSDEKTVGIVSGEIDPQKAAKRVRDEAYNVGSTDNISVIRMNEENFSPLEWSNECSLSSLQDRALLNNTPKTRSRNELKTIRSNSTFKLINRHYGKLSITLNEFEEKKIQNENKKQKQKENENEKQKEKEQQEKKEIEKEREIEKKNEVNKEKINKGNQSTSNTKNVRYVKNEENKKVNLLCKEKNGFSRMKRRTNLQMKKRPTIRNGRIIRKRIVETKSKQNLPKQKISLDKVYRYILICMLFPFKLLSRDEKKFDSFREALDIFTTFGRPETHLTRKRFQRIKKVIREYVNTVTSPMPIEYETKIYNRPREEQVKTKRNRLKLKKTTEKEEEINILWRKVLERFARQQLGLIERLVNVNEIYKLSIIYDSFEELMASKYKKKINGELKILFVKNLKCLIEESEKEIKQWVNKLRGMCESILQKFNLDQSDHNEILDRVLGWRMVSTNNKFLQERQNSIEDHYFYNQNSFLLKEYFDKWKTKEMNNIDLMNKKLKKFEMEISQEQDYYLKLQQENQKKNKKTQNRKKKNWEAVAKFRVQIYEAQGLLAKRKNKVCNPFIKINLGRYEGRSTTIPNTTNPKWKPTEKFEFKIFDIENDVIELTLFDEICPNKNLSKVAKFKIESCKFLGKVDFPVKEYLNSKKKKLKKKIWFDLEKRSKRSKVCGKVKVKLSCVKVENSLTIVKYPSMKKPLSQKELRKLKSQNNQNNQNENENENETENGNGNGNGNENENGNGNDKESNSVENKNKNIKFVNFHRIFKIIMNYLINFDNIKSNQSDNDDEEGYGINEKEQLKLEREGNEDWDDNLINETKLIPNYYNLLLQEFKYRFGIGEIYFNLIYLKRIIVNFKYDLLLIKELEKTLDFLFFDSKWNDFTIYEKKTFKNSLVYLKQIIYYPFSKFSTIFPKNEPKGAVKRLKIIMKKIILIDEWLNTIYLKKLHKSFNFTYIQMENNNTSFNYLLNSQNENGNEKKNLEKIEEEESEILNEKMLIYNMEKLKLEIEISNDKVKTIFHKLWSKGITNNYNLIKMKSELEVNTNLKLINESYNVNGDNGKNNTDEQENENNNNNNNKTFSTIDTQLLKTIENLENPTYYKHGYNLSYSIKYILKEIQDIHNYFVISKVFEKNLEIDLLSTKTYTQLINQDLQILLKIIKAPGADIFHLWQQILSYNKVVSKIENNLNIGLPKIDNYTLFFPIFENFVLNQQVIMIEWVERMIEVDKFIPISENLLHSSSTLDLFSALFESFEFLKKLDFNSPSFCPIIEKFFLISSQIFKFYLNKLLLKSKDIFQNSQIKDELSFNNILKHNFKNINKQITINNNKENNSNSNNTNNKKIINPKTIEENLNISKNVCIIMNDIYNCAHLFYELYEEIEMYTTHIRKNYSDKQDNEKKNDDNEMGKKNKNASKKENDVHGGNNGNEKKSNLNLNEMIDNILVYQKDSLNEILDHFVSFMEDQFLLALLSMIEWHKRNIKINLSKKKSKFDNAKNFFGFSNSNNNKSFNQSELIINTEYVVSLLDPLITYLNIHLQLLVKNLYGYVFKKLLYKIYQSLINNLIKVVLPFSSDIKIIPDNRYRKLILEKNEIIIISLSIDILKDFFNAQGEGLKMKDINKLNSILEIILDYYCRDTKYLATLFHNTSGSDYHPNENEIQISEIEILFRIFRIRKQKDKIAQKMLKKYKNIKFKN</sequence>
<evidence type="ECO:0000259" key="10">
    <source>
        <dbReference type="PROSITE" id="PS51746"/>
    </source>
</evidence>
<dbReference type="SUPFAM" id="SSF49562">
    <property type="entry name" value="C2 domain (Calcium/lipid-binding domain, CaLB)"/>
    <property type="match status" value="1"/>
</dbReference>